<keyword evidence="3" id="KW-1185">Reference proteome</keyword>
<organism evidence="2 3">
    <name type="scientific">Actinomyces denticolens</name>
    <dbReference type="NCBI Taxonomy" id="52767"/>
    <lineage>
        <taxon>Bacteria</taxon>
        <taxon>Bacillati</taxon>
        <taxon>Actinomycetota</taxon>
        <taxon>Actinomycetes</taxon>
        <taxon>Actinomycetales</taxon>
        <taxon>Actinomycetaceae</taxon>
        <taxon>Actinomyces</taxon>
    </lineage>
</organism>
<comment type="caution">
    <text evidence="2">The sequence shown here is derived from an EMBL/GenBank/DDBJ whole genome shotgun (WGS) entry which is preliminary data.</text>
</comment>
<dbReference type="Proteomes" id="UP000184390">
    <property type="component" value="Unassembled WGS sequence"/>
</dbReference>
<dbReference type="EMBL" id="FQYL01000004">
    <property type="protein sequence ID" value="SHI71413.1"/>
    <property type="molecule type" value="Genomic_DNA"/>
</dbReference>
<evidence type="ECO:0000313" key="2">
    <source>
        <dbReference type="EMBL" id="SHI71413.1"/>
    </source>
</evidence>
<evidence type="ECO:0000256" key="1">
    <source>
        <dbReference type="SAM" id="MobiDB-lite"/>
    </source>
</evidence>
<sequence>MGGDQSVFEKVDETSFTGVQVVDPHVGVDEDNGGASSAIPLDSHASMPRGRLGSGVGSS</sequence>
<proteinExistence type="predicted"/>
<gene>
    <name evidence="2" type="ORF">SAMN05216246_10478</name>
</gene>
<protein>
    <submittedName>
        <fullName evidence="2">Uncharacterized protein</fullName>
    </submittedName>
</protein>
<evidence type="ECO:0000313" key="3">
    <source>
        <dbReference type="Proteomes" id="UP000184390"/>
    </source>
</evidence>
<name>A0ABY1I700_9ACTO</name>
<feature type="region of interest" description="Disordered" evidence="1">
    <location>
        <begin position="24"/>
        <end position="59"/>
    </location>
</feature>
<reference evidence="2 3" key="1">
    <citation type="submission" date="2016-11" db="EMBL/GenBank/DDBJ databases">
        <authorList>
            <person name="Varghese N."/>
            <person name="Submissions S."/>
        </authorList>
    </citation>
    <scope>NUCLEOTIDE SEQUENCE [LARGE SCALE GENOMIC DNA]</scope>
    <source>
        <strain evidence="2 3">PA</strain>
    </source>
</reference>
<accession>A0ABY1I700</accession>